<sequence length="592" mass="66802">MRLLQQCSSLNMYTPHETMNCKLETIMDYTNLTLQLAATIIVTIILVYLKKLIHQYYRRNDNEAPEPAGAWPVIGHLHLLNHGLPHITLGAMADRHGPIFTLQLGIYRTLVVSNQAVAKECLTTNDKAFSSRPKSIAFEIMGYNNSLFEFAPYGPYWRELRKITILELLSQRRLESLKHVWISEIDASIDELHRSTSLIVDMKKWFNDLTINIVVRLIVGKAGFAKEMGGAQGEALEKFFKLANEFLLEDGLPFMRWFDFRGRLREMRKVGKELDCVLQVWLDEHKLRRSEGEYEGDEDFMDVMLSVLGDSKICNDGKLDADTVNKATCLNLISGGTDTIMITLTWAISLLLNHPHELKKAQVELEAQVGNDRHVDESDIKNLVYLQAIIKETLRLYPPAPLSDPHESTEEATVGRYRVPSGTRIIINLWKIQRDPSIWPDPSRFRPNRFLTTHVDTNVWGNHYELIPFGSGRRSCPAVAFSLQVVTLTLARLLQGFDLTSRDCEPIDMTESVGLTNAKATPVYAAITPRIVLFGSRSMPPLSVISTDTLVDPTGKESTGSAGPTLLVGDQKNIWTKFEGISLDGRITLNLP</sequence>
<dbReference type="GO" id="GO:0016020">
    <property type="term" value="C:membrane"/>
    <property type="evidence" value="ECO:0007669"/>
    <property type="project" value="UniProtKB-SubCell"/>
</dbReference>
<evidence type="ECO:0000313" key="14">
    <source>
        <dbReference type="Proteomes" id="UP001417504"/>
    </source>
</evidence>
<keyword evidence="6 12" id="KW-1133">Transmembrane helix</keyword>
<dbReference type="InterPro" id="IPR002401">
    <property type="entry name" value="Cyt_P450_E_grp-I"/>
</dbReference>
<dbReference type="PANTHER" id="PTHR47947">
    <property type="entry name" value="CYTOCHROME P450 82C3-RELATED"/>
    <property type="match status" value="1"/>
</dbReference>
<dbReference type="GO" id="GO:0020037">
    <property type="term" value="F:heme binding"/>
    <property type="evidence" value="ECO:0007669"/>
    <property type="project" value="InterPro"/>
</dbReference>
<reference evidence="13 14" key="1">
    <citation type="submission" date="2024-01" db="EMBL/GenBank/DDBJ databases">
        <title>Genome assemblies of Stephania.</title>
        <authorList>
            <person name="Yang L."/>
        </authorList>
    </citation>
    <scope>NUCLEOTIDE SEQUENCE [LARGE SCALE GENOMIC DNA]</scope>
    <source>
        <strain evidence="13">QJT</strain>
        <tissue evidence="13">Leaf</tissue>
    </source>
</reference>
<dbReference type="AlphaFoldDB" id="A0AAP0NHY4"/>
<keyword evidence="3 10" id="KW-0349">Heme</keyword>
<organism evidence="13 14">
    <name type="scientific">Stephania japonica</name>
    <dbReference type="NCBI Taxonomy" id="461633"/>
    <lineage>
        <taxon>Eukaryota</taxon>
        <taxon>Viridiplantae</taxon>
        <taxon>Streptophyta</taxon>
        <taxon>Embryophyta</taxon>
        <taxon>Tracheophyta</taxon>
        <taxon>Spermatophyta</taxon>
        <taxon>Magnoliopsida</taxon>
        <taxon>Ranunculales</taxon>
        <taxon>Menispermaceae</taxon>
        <taxon>Menispermoideae</taxon>
        <taxon>Cissampelideae</taxon>
        <taxon>Stephania</taxon>
    </lineage>
</organism>
<dbReference type="SUPFAM" id="SSF48264">
    <property type="entry name" value="Cytochrome P450"/>
    <property type="match status" value="1"/>
</dbReference>
<name>A0AAP0NHY4_9MAGN</name>
<evidence type="ECO:0000256" key="11">
    <source>
        <dbReference type="RuleBase" id="RU000461"/>
    </source>
</evidence>
<dbReference type="InterPro" id="IPR050651">
    <property type="entry name" value="Plant_Cytochrome_P450_Monoox"/>
</dbReference>
<gene>
    <name evidence="13" type="ORF">Sjap_017087</name>
</gene>
<keyword evidence="8 10" id="KW-0408">Iron</keyword>
<keyword evidence="4 12" id="KW-0812">Transmembrane</keyword>
<proteinExistence type="inferred from homology"/>
<keyword evidence="9 12" id="KW-0472">Membrane</keyword>
<dbReference type="Proteomes" id="UP001417504">
    <property type="component" value="Unassembled WGS sequence"/>
</dbReference>
<feature type="transmembrane region" description="Helical" evidence="12">
    <location>
        <begin position="32"/>
        <end position="49"/>
    </location>
</feature>
<dbReference type="PRINTS" id="PR00385">
    <property type="entry name" value="P450"/>
</dbReference>
<comment type="similarity">
    <text evidence="11">Belongs to the cytochrome P450 family.</text>
</comment>
<dbReference type="PRINTS" id="PR00463">
    <property type="entry name" value="EP450I"/>
</dbReference>
<dbReference type="Pfam" id="PF00067">
    <property type="entry name" value="p450"/>
    <property type="match status" value="1"/>
</dbReference>
<evidence type="ECO:0000256" key="4">
    <source>
        <dbReference type="ARBA" id="ARBA00022692"/>
    </source>
</evidence>
<dbReference type="GO" id="GO:0044550">
    <property type="term" value="P:secondary metabolite biosynthetic process"/>
    <property type="evidence" value="ECO:0007669"/>
    <property type="project" value="UniProtKB-ARBA"/>
</dbReference>
<protein>
    <recommendedName>
        <fullName evidence="15">Cytochrome P450</fullName>
    </recommendedName>
</protein>
<comment type="caution">
    <text evidence="13">The sequence shown here is derived from an EMBL/GenBank/DDBJ whole genome shotgun (WGS) entry which is preliminary data.</text>
</comment>
<dbReference type="GO" id="GO:0004497">
    <property type="term" value="F:monooxygenase activity"/>
    <property type="evidence" value="ECO:0007669"/>
    <property type="project" value="UniProtKB-KW"/>
</dbReference>
<evidence type="ECO:0000256" key="5">
    <source>
        <dbReference type="ARBA" id="ARBA00022723"/>
    </source>
</evidence>
<feature type="binding site" description="axial binding residue" evidence="10">
    <location>
        <position position="476"/>
    </location>
    <ligand>
        <name>heme</name>
        <dbReference type="ChEBI" id="CHEBI:30413"/>
    </ligand>
    <ligandPart>
        <name>Fe</name>
        <dbReference type="ChEBI" id="CHEBI:18248"/>
    </ligandPart>
</feature>
<evidence type="ECO:0000256" key="6">
    <source>
        <dbReference type="ARBA" id="ARBA00022989"/>
    </source>
</evidence>
<keyword evidence="14" id="KW-1185">Reference proteome</keyword>
<keyword evidence="7 11" id="KW-0560">Oxidoreductase</keyword>
<dbReference type="Gene3D" id="1.10.630.10">
    <property type="entry name" value="Cytochrome P450"/>
    <property type="match status" value="1"/>
</dbReference>
<evidence type="ECO:0000313" key="13">
    <source>
        <dbReference type="EMBL" id="KAK9109027.1"/>
    </source>
</evidence>
<evidence type="ECO:0008006" key="15">
    <source>
        <dbReference type="Google" id="ProtNLM"/>
    </source>
</evidence>
<evidence type="ECO:0000256" key="3">
    <source>
        <dbReference type="ARBA" id="ARBA00022617"/>
    </source>
</evidence>
<dbReference type="EMBL" id="JBBNAE010000007">
    <property type="protein sequence ID" value="KAK9109027.1"/>
    <property type="molecule type" value="Genomic_DNA"/>
</dbReference>
<dbReference type="InterPro" id="IPR017972">
    <property type="entry name" value="Cyt_P450_CS"/>
</dbReference>
<dbReference type="GO" id="GO:0016705">
    <property type="term" value="F:oxidoreductase activity, acting on paired donors, with incorporation or reduction of molecular oxygen"/>
    <property type="evidence" value="ECO:0007669"/>
    <property type="project" value="InterPro"/>
</dbReference>
<keyword evidence="11" id="KW-0503">Monooxygenase</keyword>
<evidence type="ECO:0000256" key="1">
    <source>
        <dbReference type="ARBA" id="ARBA00001971"/>
    </source>
</evidence>
<dbReference type="PANTHER" id="PTHR47947:SF26">
    <property type="entry name" value="CYTOCHROME P450"/>
    <property type="match status" value="1"/>
</dbReference>
<evidence type="ECO:0000256" key="10">
    <source>
        <dbReference type="PIRSR" id="PIRSR602401-1"/>
    </source>
</evidence>
<dbReference type="GO" id="GO:0005506">
    <property type="term" value="F:iron ion binding"/>
    <property type="evidence" value="ECO:0007669"/>
    <property type="project" value="InterPro"/>
</dbReference>
<evidence type="ECO:0000256" key="7">
    <source>
        <dbReference type="ARBA" id="ARBA00023002"/>
    </source>
</evidence>
<accession>A0AAP0NHY4</accession>
<evidence type="ECO:0000256" key="9">
    <source>
        <dbReference type="ARBA" id="ARBA00023136"/>
    </source>
</evidence>
<dbReference type="CDD" id="cd20654">
    <property type="entry name" value="CYP82"/>
    <property type="match status" value="1"/>
</dbReference>
<dbReference type="InterPro" id="IPR036396">
    <property type="entry name" value="Cyt_P450_sf"/>
</dbReference>
<dbReference type="InterPro" id="IPR001128">
    <property type="entry name" value="Cyt_P450"/>
</dbReference>
<evidence type="ECO:0000256" key="8">
    <source>
        <dbReference type="ARBA" id="ARBA00023004"/>
    </source>
</evidence>
<comment type="subcellular location">
    <subcellularLocation>
        <location evidence="2">Membrane</location>
    </subcellularLocation>
</comment>
<keyword evidence="5 10" id="KW-0479">Metal-binding</keyword>
<comment type="cofactor">
    <cofactor evidence="1 10">
        <name>heme</name>
        <dbReference type="ChEBI" id="CHEBI:30413"/>
    </cofactor>
</comment>
<evidence type="ECO:0000256" key="12">
    <source>
        <dbReference type="SAM" id="Phobius"/>
    </source>
</evidence>
<dbReference type="FunFam" id="1.10.630.10:FF:000026">
    <property type="entry name" value="Cytochrome P450 82C4"/>
    <property type="match status" value="1"/>
</dbReference>
<dbReference type="PROSITE" id="PS00086">
    <property type="entry name" value="CYTOCHROME_P450"/>
    <property type="match status" value="1"/>
</dbReference>
<evidence type="ECO:0000256" key="2">
    <source>
        <dbReference type="ARBA" id="ARBA00004370"/>
    </source>
</evidence>